<accession>A0A0F8VQY8</accession>
<reference evidence="2" key="1">
    <citation type="journal article" date="2015" name="Nature">
        <title>Complex archaea that bridge the gap between prokaryotes and eukaryotes.</title>
        <authorList>
            <person name="Spang A."/>
            <person name="Saw J.H."/>
            <person name="Jorgensen S.L."/>
            <person name="Zaremba-Niedzwiedzka K."/>
            <person name="Martijn J."/>
            <person name="Lind A.E."/>
            <person name="van Eijk R."/>
            <person name="Schleper C."/>
            <person name="Guy L."/>
            <person name="Ettema T.J."/>
        </authorList>
    </citation>
    <scope>NUCLEOTIDE SEQUENCE</scope>
</reference>
<comment type="caution">
    <text evidence="2">The sequence shown here is derived from an EMBL/GenBank/DDBJ whole genome shotgun (WGS) entry which is preliminary data.</text>
</comment>
<sequence length="162" mass="17339">IMGRRAITPERVINECLRRNVSKLPQVLDALLASAIKTQKVTCPHCDTKFHAPGGGDVKAQIYFTDRIMGKPKESISHEMKQPSVTGDDLLRFSAAIMKDQLGRLAETALLGEYEVIEDVDVDSESSNGDVSDGEGGTRPAADGSGESAGSVESETSSSEEE</sequence>
<feature type="region of interest" description="Disordered" evidence="1">
    <location>
        <begin position="119"/>
        <end position="162"/>
    </location>
</feature>
<dbReference type="EMBL" id="LAZR01069903">
    <property type="protein sequence ID" value="KKK46793.1"/>
    <property type="molecule type" value="Genomic_DNA"/>
</dbReference>
<feature type="non-terminal residue" evidence="2">
    <location>
        <position position="1"/>
    </location>
</feature>
<evidence type="ECO:0000256" key="1">
    <source>
        <dbReference type="SAM" id="MobiDB-lite"/>
    </source>
</evidence>
<dbReference type="AlphaFoldDB" id="A0A0F8VQY8"/>
<gene>
    <name evidence="2" type="ORF">LCGC14_3161700</name>
</gene>
<evidence type="ECO:0000313" key="2">
    <source>
        <dbReference type="EMBL" id="KKK46793.1"/>
    </source>
</evidence>
<feature type="compositionally biased region" description="Low complexity" evidence="1">
    <location>
        <begin position="144"/>
        <end position="162"/>
    </location>
</feature>
<protein>
    <submittedName>
        <fullName evidence="2">Uncharacterized protein</fullName>
    </submittedName>
</protein>
<organism evidence="2">
    <name type="scientific">marine sediment metagenome</name>
    <dbReference type="NCBI Taxonomy" id="412755"/>
    <lineage>
        <taxon>unclassified sequences</taxon>
        <taxon>metagenomes</taxon>
        <taxon>ecological metagenomes</taxon>
    </lineage>
</organism>
<proteinExistence type="predicted"/>
<name>A0A0F8VQY8_9ZZZZ</name>